<dbReference type="Gene3D" id="3.40.50.300">
    <property type="entry name" value="P-loop containing nucleotide triphosphate hydrolases"/>
    <property type="match status" value="1"/>
</dbReference>
<name>A0ABV4AKT8_9GAMM</name>
<evidence type="ECO:0000259" key="5">
    <source>
        <dbReference type="Pfam" id="PF03668"/>
    </source>
</evidence>
<dbReference type="InterPro" id="IPR027417">
    <property type="entry name" value="P-loop_NTPase"/>
</dbReference>
<dbReference type="Proteomes" id="UP001562065">
    <property type="component" value="Unassembled WGS sequence"/>
</dbReference>
<dbReference type="NCBIfam" id="NF003828">
    <property type="entry name" value="PRK05416.1"/>
    <property type="match status" value="1"/>
</dbReference>
<dbReference type="InterPro" id="IPR053931">
    <property type="entry name" value="RapZ_C"/>
</dbReference>
<feature type="domain" description="RapZ C-terminal" evidence="6">
    <location>
        <begin position="164"/>
        <end position="282"/>
    </location>
</feature>
<feature type="domain" description="RapZ-like N-terminal" evidence="5">
    <location>
        <begin position="1"/>
        <end position="157"/>
    </location>
</feature>
<dbReference type="InterPro" id="IPR005337">
    <property type="entry name" value="RapZ-like"/>
</dbReference>
<keyword evidence="8" id="KW-1185">Reference proteome</keyword>
<gene>
    <name evidence="7" type="primary">rapZ</name>
    <name evidence="7" type="ORF">AB5I84_10950</name>
</gene>
<protein>
    <submittedName>
        <fullName evidence="7">RNase adapter RapZ</fullName>
    </submittedName>
</protein>
<evidence type="ECO:0000256" key="3">
    <source>
        <dbReference type="ARBA" id="ARBA00023134"/>
    </source>
</evidence>
<dbReference type="Pfam" id="PF22740">
    <property type="entry name" value="PapZ_C"/>
    <property type="match status" value="1"/>
</dbReference>
<evidence type="ECO:0000313" key="8">
    <source>
        <dbReference type="Proteomes" id="UP001562065"/>
    </source>
</evidence>
<dbReference type="RefSeq" id="WP_369455896.1">
    <property type="nucleotide sequence ID" value="NZ_JBGCUO010000001.1"/>
</dbReference>
<feature type="binding site" evidence="4">
    <location>
        <begin position="8"/>
        <end position="15"/>
    </location>
    <ligand>
        <name>ATP</name>
        <dbReference type="ChEBI" id="CHEBI:30616"/>
    </ligand>
</feature>
<keyword evidence="2 4" id="KW-0067">ATP-binding</keyword>
<dbReference type="HAMAP" id="MF_00636">
    <property type="entry name" value="RapZ_like"/>
    <property type="match status" value="1"/>
</dbReference>
<dbReference type="PANTHER" id="PTHR30448">
    <property type="entry name" value="RNASE ADAPTER PROTEIN RAPZ"/>
    <property type="match status" value="1"/>
</dbReference>
<comment type="caution">
    <text evidence="7">The sequence shown here is derived from an EMBL/GenBank/DDBJ whole genome shotgun (WGS) entry which is preliminary data.</text>
</comment>
<dbReference type="PIRSF" id="PIRSF005052">
    <property type="entry name" value="P-loopkin"/>
    <property type="match status" value="1"/>
</dbReference>
<dbReference type="SUPFAM" id="SSF52540">
    <property type="entry name" value="P-loop containing nucleoside triphosphate hydrolases"/>
    <property type="match status" value="1"/>
</dbReference>
<dbReference type="EMBL" id="JBGCUO010000001">
    <property type="protein sequence ID" value="MEY1662666.1"/>
    <property type="molecule type" value="Genomic_DNA"/>
</dbReference>
<dbReference type="PANTHER" id="PTHR30448:SF0">
    <property type="entry name" value="RNASE ADAPTER PROTEIN RAPZ"/>
    <property type="match status" value="1"/>
</dbReference>
<sequence length="284" mass="31777">MKLVILSGRSGSGKTTALQAFEDLGYYCVDNLPIGLLPTLASQLQEETHNVARVAVGIDARNLRSQLPVFDAILQQVKSQGVATEIIFLDAHHDTLLKRFSATRRRHPLSDQDMSLSEAIEHEGRLLECIQAAADLLVDTDHLEPHTLRNLIRDRVAQRGGRLSLLLESFGFKNGVPSDADLVMDARVLPNPHWDPLLRPFDGRDLPIIEFLNAQSNTALLLDDIERLLLDWLPRYEANDRTYMTVAVGCTGGQHRSVFVVEQLARRLEKSGWAPQVRHLQLSS</sequence>
<evidence type="ECO:0000256" key="4">
    <source>
        <dbReference type="HAMAP-Rule" id="MF_00636"/>
    </source>
</evidence>
<evidence type="ECO:0000259" key="6">
    <source>
        <dbReference type="Pfam" id="PF22740"/>
    </source>
</evidence>
<keyword evidence="1 4" id="KW-0547">Nucleotide-binding</keyword>
<proteinExistence type="inferred from homology"/>
<organism evidence="7 8">
    <name type="scientific">Isoalcanivorax beigongshangi</name>
    <dbReference type="NCBI Taxonomy" id="3238810"/>
    <lineage>
        <taxon>Bacteria</taxon>
        <taxon>Pseudomonadati</taxon>
        <taxon>Pseudomonadota</taxon>
        <taxon>Gammaproteobacteria</taxon>
        <taxon>Oceanospirillales</taxon>
        <taxon>Alcanivoracaceae</taxon>
        <taxon>Isoalcanivorax</taxon>
    </lineage>
</organism>
<evidence type="ECO:0000313" key="7">
    <source>
        <dbReference type="EMBL" id="MEY1662666.1"/>
    </source>
</evidence>
<evidence type="ECO:0000256" key="2">
    <source>
        <dbReference type="ARBA" id="ARBA00022840"/>
    </source>
</evidence>
<dbReference type="Pfam" id="PF03668">
    <property type="entry name" value="RapZ-like_N"/>
    <property type="match status" value="1"/>
</dbReference>
<reference evidence="7 8" key="1">
    <citation type="submission" date="2024-07" db="EMBL/GenBank/DDBJ databases">
        <authorList>
            <person name="Ren Q."/>
        </authorList>
    </citation>
    <scope>NUCLEOTIDE SEQUENCE [LARGE SCALE GENOMIC DNA]</scope>
    <source>
        <strain evidence="7 8">REN37</strain>
    </source>
</reference>
<evidence type="ECO:0000256" key="1">
    <source>
        <dbReference type="ARBA" id="ARBA00022741"/>
    </source>
</evidence>
<feature type="binding site" evidence="4">
    <location>
        <begin position="59"/>
        <end position="62"/>
    </location>
    <ligand>
        <name>GTP</name>
        <dbReference type="ChEBI" id="CHEBI:37565"/>
    </ligand>
</feature>
<dbReference type="InterPro" id="IPR053930">
    <property type="entry name" value="RapZ-like_N"/>
</dbReference>
<accession>A0ABV4AKT8</accession>
<keyword evidence="3 4" id="KW-0342">GTP-binding</keyword>